<accession>A0A550JJA4</accession>
<feature type="domain" description="Cytochrome b5 heme-binding" evidence="1">
    <location>
        <begin position="1"/>
        <end position="73"/>
    </location>
</feature>
<dbReference type="EMBL" id="VJVV01000002">
    <property type="protein sequence ID" value="TRO83282.1"/>
    <property type="molecule type" value="Genomic_DNA"/>
</dbReference>
<dbReference type="SUPFAM" id="SSF55856">
    <property type="entry name" value="Cytochrome b5-like heme/steroid binding domain"/>
    <property type="match status" value="1"/>
</dbReference>
<evidence type="ECO:0000313" key="2">
    <source>
        <dbReference type="EMBL" id="TRO83282.1"/>
    </source>
</evidence>
<dbReference type="OrthoDB" id="9785263at2"/>
<comment type="caution">
    <text evidence="2">The sequence shown here is derived from an EMBL/GenBank/DDBJ whole genome shotgun (WGS) entry which is preliminary data.</text>
</comment>
<dbReference type="InterPro" id="IPR036400">
    <property type="entry name" value="Cyt_B5-like_heme/steroid_sf"/>
</dbReference>
<gene>
    <name evidence="2" type="ORF">FL622_04145</name>
</gene>
<organism evidence="2 3">
    <name type="scientific">Trichloromonas acetexigens</name>
    <dbReference type="NCBI Taxonomy" id="38815"/>
    <lineage>
        <taxon>Bacteria</taxon>
        <taxon>Pseudomonadati</taxon>
        <taxon>Thermodesulfobacteriota</taxon>
        <taxon>Desulfuromonadia</taxon>
        <taxon>Desulfuromonadales</taxon>
        <taxon>Trichloromonadaceae</taxon>
        <taxon>Trichloromonas</taxon>
    </lineage>
</organism>
<keyword evidence="3" id="KW-1185">Reference proteome</keyword>
<dbReference type="Proteomes" id="UP000317155">
    <property type="component" value="Unassembled WGS sequence"/>
</dbReference>
<dbReference type="RefSeq" id="WP_092056087.1">
    <property type="nucleotide sequence ID" value="NZ_FOJJ01000012.1"/>
</dbReference>
<evidence type="ECO:0000313" key="3">
    <source>
        <dbReference type="Proteomes" id="UP000317155"/>
    </source>
</evidence>
<proteinExistence type="predicted"/>
<protein>
    <submittedName>
        <fullName evidence="2">Cytochrome B5</fullName>
    </submittedName>
</protein>
<sequence>MTKEELAKFDGRDGRKAYVAVNEKVYDVSESPLWQAGNHQGMHQAGADLTEELKSAPHVRAVVERFPVVGHLEEPEPPKKKKWGIF</sequence>
<dbReference type="Gene3D" id="3.10.120.10">
    <property type="entry name" value="Cytochrome b5-like heme/steroid binding domain"/>
    <property type="match status" value="1"/>
</dbReference>
<reference evidence="2 3" key="1">
    <citation type="submission" date="2019-07" db="EMBL/GenBank/DDBJ databases">
        <title>Insights of Desulfuromonas acetexigens electromicrobiology.</title>
        <authorList>
            <person name="Katuri K."/>
            <person name="Sapireddy V."/>
            <person name="Shaw D.R."/>
            <person name="Saikaly P."/>
        </authorList>
    </citation>
    <scope>NUCLEOTIDE SEQUENCE [LARGE SCALE GENOMIC DNA]</scope>
    <source>
        <strain evidence="2 3">2873</strain>
    </source>
</reference>
<name>A0A550JJA4_9BACT</name>
<evidence type="ECO:0000259" key="1">
    <source>
        <dbReference type="SMART" id="SM01117"/>
    </source>
</evidence>
<dbReference type="AlphaFoldDB" id="A0A550JJA4"/>
<dbReference type="InterPro" id="IPR001199">
    <property type="entry name" value="Cyt_B5-like_heme/steroid-bd"/>
</dbReference>
<dbReference type="SMART" id="SM01117">
    <property type="entry name" value="Cyt-b5"/>
    <property type="match status" value="1"/>
</dbReference>
<dbReference type="Pfam" id="PF00173">
    <property type="entry name" value="Cyt-b5"/>
    <property type="match status" value="1"/>
</dbReference>